<dbReference type="HAMAP" id="MF_00376">
    <property type="entry name" value="Dephospho_CoA_kinase"/>
    <property type="match status" value="1"/>
</dbReference>
<comment type="caution">
    <text evidence="4">The sequence shown here is derived from an EMBL/GenBank/DDBJ whole genome shotgun (WGS) entry which is preliminary data.</text>
</comment>
<evidence type="ECO:0000313" key="4">
    <source>
        <dbReference type="EMBL" id="KAI1715508.1"/>
    </source>
</evidence>
<evidence type="ECO:0000259" key="3">
    <source>
        <dbReference type="Pfam" id="PF01467"/>
    </source>
</evidence>
<evidence type="ECO:0000256" key="1">
    <source>
        <dbReference type="ARBA" id="ARBA00022741"/>
    </source>
</evidence>
<evidence type="ECO:0000313" key="5">
    <source>
        <dbReference type="Proteomes" id="UP001201812"/>
    </source>
</evidence>
<keyword evidence="4" id="KW-0418">Kinase</keyword>
<dbReference type="GO" id="GO:0005524">
    <property type="term" value="F:ATP binding"/>
    <property type="evidence" value="ECO:0007669"/>
    <property type="project" value="UniProtKB-KW"/>
</dbReference>
<dbReference type="PROSITE" id="PS51219">
    <property type="entry name" value="DPCK"/>
    <property type="match status" value="1"/>
</dbReference>
<dbReference type="InterPro" id="IPR001977">
    <property type="entry name" value="Depp_CoAkinase"/>
</dbReference>
<dbReference type="SUPFAM" id="SSF52540">
    <property type="entry name" value="P-loop containing nucleoside triphosphate hydrolases"/>
    <property type="match status" value="1"/>
</dbReference>
<keyword evidence="5" id="KW-1185">Reference proteome</keyword>
<dbReference type="Proteomes" id="UP001201812">
    <property type="component" value="Unassembled WGS sequence"/>
</dbReference>
<keyword evidence="1" id="KW-0547">Nucleotide-binding</keyword>
<dbReference type="PANTHER" id="PTHR10695">
    <property type="entry name" value="DEPHOSPHO-COA KINASE-RELATED"/>
    <property type="match status" value="1"/>
</dbReference>
<dbReference type="Gene3D" id="3.40.50.300">
    <property type="entry name" value="P-loop containing nucleotide triphosphate hydrolases"/>
    <property type="match status" value="1"/>
</dbReference>
<dbReference type="InterPro" id="IPR004821">
    <property type="entry name" value="Cyt_trans-like"/>
</dbReference>
<keyword evidence="4" id="KW-0808">Transferase</keyword>
<proteinExistence type="inferred from homology"/>
<organism evidence="4 5">
    <name type="scientific">Ditylenchus destructor</name>
    <dbReference type="NCBI Taxonomy" id="166010"/>
    <lineage>
        <taxon>Eukaryota</taxon>
        <taxon>Metazoa</taxon>
        <taxon>Ecdysozoa</taxon>
        <taxon>Nematoda</taxon>
        <taxon>Chromadorea</taxon>
        <taxon>Rhabditida</taxon>
        <taxon>Tylenchina</taxon>
        <taxon>Tylenchomorpha</taxon>
        <taxon>Sphaerularioidea</taxon>
        <taxon>Anguinidae</taxon>
        <taxon>Anguininae</taxon>
        <taxon>Ditylenchus</taxon>
    </lineage>
</organism>
<accession>A0AAD4R7K9</accession>
<protein>
    <submittedName>
        <fullName evidence="4">Dephospho-CoA kinase domain-containing protein</fullName>
    </submittedName>
</protein>
<dbReference type="Pfam" id="PF01121">
    <property type="entry name" value="CoaE"/>
    <property type="match status" value="1"/>
</dbReference>
<dbReference type="PANTHER" id="PTHR10695:SF46">
    <property type="entry name" value="BIFUNCTIONAL COENZYME A SYNTHASE-RELATED"/>
    <property type="match status" value="1"/>
</dbReference>
<dbReference type="Pfam" id="PF01467">
    <property type="entry name" value="CTP_transf_like"/>
    <property type="match status" value="1"/>
</dbReference>
<dbReference type="EMBL" id="JAKKPZ010000011">
    <property type="protein sequence ID" value="KAI1715508.1"/>
    <property type="molecule type" value="Genomic_DNA"/>
</dbReference>
<dbReference type="NCBIfam" id="TIGR00152">
    <property type="entry name" value="dephospho-CoA kinase"/>
    <property type="match status" value="1"/>
</dbReference>
<dbReference type="Gene3D" id="3.40.50.620">
    <property type="entry name" value="HUPs"/>
    <property type="match status" value="1"/>
</dbReference>
<name>A0AAD4R7K9_9BILA</name>
<sequence length="478" mass="53500">MFDVAVLVLRGNLKDGTELKAILEEIIPQVCKKLYVKIEVRAGERAETDFYETMKSVYHTTALIDPDFDIRVLINRHRSLTVDRIFEMQTPQETNACQKFDSVVLAGTFDRIHNGHKLLLTEAVLLTNKLVTCGVNSEQMDIIKQKTLSELIAPVSERCATVVELIEDITDGIECRAVPMQDTFGPALYDPDAQCLVLTEETPQGSDEINKKRQQKGFPKLDVHVVPTLDANDDPVSNESKLSSSSYRRRELGTLLREPAHKLPNTSPYIIGLIGGIASGKNQVSKLLADHGCHVIVCKDVAQELYNSKSEVRNRIISTYGSGVVAAGTKISCSKLEEIDFSKTEELKSLKKIIIAELESRIRSELANTNASVAVIDSDLLFESKVFEIAHQVWSVFVPDDEAMRRICRQYNITEDEAKARLEMSGSNTDRIVRSNMAFSTLFGDEDTKCQVERALKTLYKKYIPSGKCYKQIVNSCK</sequence>
<gene>
    <name evidence="4" type="ORF">DdX_07826</name>
</gene>
<dbReference type="InterPro" id="IPR027417">
    <property type="entry name" value="P-loop_NTPase"/>
</dbReference>
<dbReference type="FunFam" id="3.40.50.620:FF:000089">
    <property type="entry name" value="Bifunctional coenzyme A synthase"/>
    <property type="match status" value="1"/>
</dbReference>
<dbReference type="AlphaFoldDB" id="A0AAD4R7K9"/>
<reference evidence="4" key="1">
    <citation type="submission" date="2022-01" db="EMBL/GenBank/DDBJ databases">
        <title>Genome Sequence Resource for Two Populations of Ditylenchus destructor, the Migratory Endoparasitic Phytonematode.</title>
        <authorList>
            <person name="Zhang H."/>
            <person name="Lin R."/>
            <person name="Xie B."/>
        </authorList>
    </citation>
    <scope>NUCLEOTIDE SEQUENCE</scope>
    <source>
        <strain evidence="4">BazhouSP</strain>
    </source>
</reference>
<dbReference type="GO" id="GO:0015937">
    <property type="term" value="P:coenzyme A biosynthetic process"/>
    <property type="evidence" value="ECO:0007669"/>
    <property type="project" value="InterPro"/>
</dbReference>
<keyword evidence="2" id="KW-0067">ATP-binding</keyword>
<evidence type="ECO:0000256" key="2">
    <source>
        <dbReference type="ARBA" id="ARBA00022840"/>
    </source>
</evidence>
<dbReference type="SUPFAM" id="SSF52374">
    <property type="entry name" value="Nucleotidylyl transferase"/>
    <property type="match status" value="1"/>
</dbReference>
<dbReference type="CDD" id="cd02022">
    <property type="entry name" value="DPCK"/>
    <property type="match status" value="1"/>
</dbReference>
<dbReference type="InterPro" id="IPR014729">
    <property type="entry name" value="Rossmann-like_a/b/a_fold"/>
</dbReference>
<feature type="domain" description="Cytidyltransferase-like" evidence="3">
    <location>
        <begin position="105"/>
        <end position="250"/>
    </location>
</feature>
<dbReference type="GO" id="GO:0004140">
    <property type="term" value="F:dephospho-CoA kinase activity"/>
    <property type="evidence" value="ECO:0007669"/>
    <property type="project" value="InterPro"/>
</dbReference>